<organism evidence="2 3">
    <name type="scientific">Zhouia spongiae</name>
    <dbReference type="NCBI Taxonomy" id="2202721"/>
    <lineage>
        <taxon>Bacteria</taxon>
        <taxon>Pseudomonadati</taxon>
        <taxon>Bacteroidota</taxon>
        <taxon>Flavobacteriia</taxon>
        <taxon>Flavobacteriales</taxon>
        <taxon>Flavobacteriaceae</taxon>
        <taxon>Zhouia</taxon>
    </lineage>
</organism>
<name>A0ABY3YI50_9FLAO</name>
<protein>
    <submittedName>
        <fullName evidence="2">Uncharacterized protein</fullName>
    </submittedName>
</protein>
<evidence type="ECO:0000313" key="3">
    <source>
        <dbReference type="Proteomes" id="UP000829476"/>
    </source>
</evidence>
<reference evidence="2 3" key="1">
    <citation type="journal article" date="2018" name="Int. J. Syst. Evol. Microbiol.">
        <title>Zhouia spongiae sp. nov., isolated from a marine sponge.</title>
        <authorList>
            <person name="Zhuang L."/>
            <person name="Lin B."/>
            <person name="Qin F."/>
            <person name="Luo L."/>
        </authorList>
    </citation>
    <scope>NUCLEOTIDE SEQUENCE [LARGE SCALE GENOMIC DNA]</scope>
    <source>
        <strain evidence="2 3">HN-Y44</strain>
    </source>
</reference>
<dbReference type="EMBL" id="CP094326">
    <property type="protein sequence ID" value="UNY97515.1"/>
    <property type="molecule type" value="Genomic_DNA"/>
</dbReference>
<accession>A0ABY3YI50</accession>
<evidence type="ECO:0000313" key="2">
    <source>
        <dbReference type="EMBL" id="UNY97515.1"/>
    </source>
</evidence>
<evidence type="ECO:0000256" key="1">
    <source>
        <dbReference type="SAM" id="SignalP"/>
    </source>
</evidence>
<feature type="signal peptide" evidence="1">
    <location>
        <begin position="1"/>
        <end position="17"/>
    </location>
</feature>
<dbReference type="Proteomes" id="UP000829476">
    <property type="component" value="Chromosome"/>
</dbReference>
<dbReference type="InterPro" id="IPR045767">
    <property type="entry name" value="DUF6134"/>
</dbReference>
<feature type="chain" id="PRO_5046957772" evidence="1">
    <location>
        <begin position="18"/>
        <end position="195"/>
    </location>
</feature>
<sequence length="195" mass="22630">MRFLILLLIFVSSNAFYEEKASFEVVHRGKSIGVLEAVKEVVYKKTVYRNQTNIDTRVITKIEVNYGYNVTFDRLGLVEASARIKFNGKQRTNAFTERKGEGYTFVRDNEKPEELNQDIKYSTVKLIFEEPKNISNVYAEEHGEFHTIKQIASNTYRKTSPDGKENTYYYKNGILEKAEIDGGVIKFQIQRVDNE</sequence>
<proteinExistence type="predicted"/>
<keyword evidence="1" id="KW-0732">Signal</keyword>
<dbReference type="Pfam" id="PF19630">
    <property type="entry name" value="DUF6134"/>
    <property type="match status" value="1"/>
</dbReference>
<dbReference type="RefSeq" id="WP_242935927.1">
    <property type="nucleotide sequence ID" value="NZ_CP094326.1"/>
</dbReference>
<keyword evidence="3" id="KW-1185">Reference proteome</keyword>
<gene>
    <name evidence="2" type="ORF">MQE36_10505</name>
</gene>